<dbReference type="Gene3D" id="2.60.40.2280">
    <property type="entry name" value="Heavy-metal resistance protein CzcE"/>
    <property type="match status" value="1"/>
</dbReference>
<reference evidence="2 3" key="1">
    <citation type="journal article" date="2015" name="Genome Announc.">
        <title>Genome Sequence of Mushroom Soft-Rot Pathogen Janthinobacterium agaricidamnosum.</title>
        <authorList>
            <person name="Graupner K."/>
            <person name="Lackner G."/>
            <person name="Hertweck C."/>
        </authorList>
    </citation>
    <scope>NUCLEOTIDE SEQUENCE [LARGE SCALE GENOMIC DNA]</scope>
    <source>
        <strain evidence="3">NBRC 102515 / DSM 9628</strain>
    </source>
</reference>
<evidence type="ECO:0008006" key="4">
    <source>
        <dbReference type="Google" id="ProtNLM"/>
    </source>
</evidence>
<dbReference type="HOGENOM" id="CLU_168906_0_0_4"/>
<dbReference type="Proteomes" id="UP000027604">
    <property type="component" value="Chromosome I"/>
</dbReference>
<evidence type="ECO:0000256" key="1">
    <source>
        <dbReference type="SAM" id="SignalP"/>
    </source>
</evidence>
<sequence length="116" mass="12356">MFTFKNFAGAAAIAILSSTMLLPAAQAYVPNGTAADFGSLVAPDTPAREITIDANTKSVNVTDGETVKFNVNGKSFVWRFDTYHDAFNVKLSLLAPNSINVDGVTAYISSNSLYRG</sequence>
<dbReference type="Pfam" id="PF16986">
    <property type="entry name" value="CzcE"/>
    <property type="match status" value="1"/>
</dbReference>
<dbReference type="EMBL" id="HG322949">
    <property type="protein sequence ID" value="CDG83640.1"/>
    <property type="molecule type" value="Genomic_DNA"/>
</dbReference>
<dbReference type="KEGG" id="jag:GJA_3014"/>
<keyword evidence="3" id="KW-1185">Reference proteome</keyword>
<dbReference type="PATRIC" id="fig|1349767.4.peg.4722"/>
<accession>W0V7R2</accession>
<proteinExistence type="predicted"/>
<protein>
    <recommendedName>
        <fullName evidence="4">CzcE family metal-binding protein</fullName>
    </recommendedName>
</protein>
<name>W0V7R2_9BURK</name>
<feature type="signal peptide" evidence="1">
    <location>
        <begin position="1"/>
        <end position="27"/>
    </location>
</feature>
<dbReference type="RefSeq" id="WP_051780850.1">
    <property type="nucleotide sequence ID" value="NZ_BCTH01000082.1"/>
</dbReference>
<feature type="chain" id="PRO_5004797640" description="CzcE family metal-binding protein" evidence="1">
    <location>
        <begin position="28"/>
        <end position="116"/>
    </location>
</feature>
<keyword evidence="1" id="KW-0732">Signal</keyword>
<evidence type="ECO:0000313" key="2">
    <source>
        <dbReference type="EMBL" id="CDG83640.1"/>
    </source>
</evidence>
<dbReference type="AlphaFoldDB" id="W0V7R2"/>
<dbReference type="InterPro" id="IPR031560">
    <property type="entry name" value="CzcE"/>
</dbReference>
<gene>
    <name evidence="2" type="ORF">GJA_3014</name>
</gene>
<organism evidence="2 3">
    <name type="scientific">Janthinobacterium agaricidamnosum NBRC 102515 = DSM 9628</name>
    <dbReference type="NCBI Taxonomy" id="1349767"/>
    <lineage>
        <taxon>Bacteria</taxon>
        <taxon>Pseudomonadati</taxon>
        <taxon>Pseudomonadota</taxon>
        <taxon>Betaproteobacteria</taxon>
        <taxon>Burkholderiales</taxon>
        <taxon>Oxalobacteraceae</taxon>
        <taxon>Janthinobacterium</taxon>
    </lineage>
</organism>
<evidence type="ECO:0000313" key="3">
    <source>
        <dbReference type="Proteomes" id="UP000027604"/>
    </source>
</evidence>
<dbReference type="InterPro" id="IPR038674">
    <property type="entry name" value="CzcE_sf"/>
</dbReference>